<dbReference type="Proteomes" id="UP000077098">
    <property type="component" value="Unassembled WGS sequence"/>
</dbReference>
<organism evidence="9 10">
    <name type="scientific">Agrobacterium tumefaciens</name>
    <dbReference type="NCBI Taxonomy" id="358"/>
    <lineage>
        <taxon>Bacteria</taxon>
        <taxon>Pseudomonadati</taxon>
        <taxon>Pseudomonadota</taxon>
        <taxon>Alphaproteobacteria</taxon>
        <taxon>Hyphomicrobiales</taxon>
        <taxon>Rhizobiaceae</taxon>
        <taxon>Rhizobium/Agrobacterium group</taxon>
        <taxon>Agrobacterium</taxon>
        <taxon>Agrobacterium tumefaciens complex</taxon>
    </lineage>
</organism>
<name>A0A176XHX4_AGRTU</name>
<gene>
    <name evidence="9" type="ORF">A7J57_18840</name>
</gene>
<dbReference type="PRINTS" id="PR00039">
    <property type="entry name" value="HTHLYSR"/>
</dbReference>
<keyword evidence="4" id="KW-0804">Transcription</keyword>
<accession>A0A176XHX4</accession>
<comment type="similarity">
    <text evidence="1">Belongs to the LysR transcriptional regulatory family.</text>
</comment>
<evidence type="ECO:0000256" key="3">
    <source>
        <dbReference type="ARBA" id="ARBA00023125"/>
    </source>
</evidence>
<dbReference type="AlphaFoldDB" id="A0A176XHX4"/>
<feature type="domain" description="HTH lysR-type" evidence="8">
    <location>
        <begin position="32"/>
        <end position="89"/>
    </location>
</feature>
<dbReference type="InterPro" id="IPR036390">
    <property type="entry name" value="WH_DNA-bd_sf"/>
</dbReference>
<dbReference type="PROSITE" id="PS50931">
    <property type="entry name" value="HTH_LYSR"/>
    <property type="match status" value="1"/>
</dbReference>
<dbReference type="SUPFAM" id="SSF46785">
    <property type="entry name" value="Winged helix' DNA-binding domain"/>
    <property type="match status" value="1"/>
</dbReference>
<dbReference type="GO" id="GO:0032993">
    <property type="term" value="C:protein-DNA complex"/>
    <property type="evidence" value="ECO:0007669"/>
    <property type="project" value="TreeGrafter"/>
</dbReference>
<keyword evidence="3" id="KW-0238">DNA-binding</keyword>
<dbReference type="Gene3D" id="1.10.10.10">
    <property type="entry name" value="Winged helix-like DNA-binding domain superfamily/Winged helix DNA-binding domain"/>
    <property type="match status" value="1"/>
</dbReference>
<dbReference type="CDD" id="cd08414">
    <property type="entry name" value="PBP2_LTTR_aromatics_like"/>
    <property type="match status" value="1"/>
</dbReference>
<dbReference type="FunFam" id="1.10.10.10:FF:000001">
    <property type="entry name" value="LysR family transcriptional regulator"/>
    <property type="match status" value="1"/>
</dbReference>
<evidence type="ECO:0000256" key="6">
    <source>
        <dbReference type="ARBA" id="ARBA00067332"/>
    </source>
</evidence>
<evidence type="ECO:0000256" key="4">
    <source>
        <dbReference type="ARBA" id="ARBA00023163"/>
    </source>
</evidence>
<dbReference type="RefSeq" id="WP_063947103.1">
    <property type="nucleotide sequence ID" value="NZ_LXPS01000002.1"/>
</dbReference>
<dbReference type="InterPro" id="IPR000847">
    <property type="entry name" value="LysR_HTH_N"/>
</dbReference>
<dbReference type="PANTHER" id="PTHR30346">
    <property type="entry name" value="TRANSCRIPTIONAL DUAL REGULATOR HCAR-RELATED"/>
    <property type="match status" value="1"/>
</dbReference>
<dbReference type="SUPFAM" id="SSF53850">
    <property type="entry name" value="Periplasmic binding protein-like II"/>
    <property type="match status" value="1"/>
</dbReference>
<proteinExistence type="inferred from homology"/>
<evidence type="ECO:0000313" key="9">
    <source>
        <dbReference type="EMBL" id="OAE49452.1"/>
    </source>
</evidence>
<reference evidence="9 10" key="1">
    <citation type="submission" date="2016-05" db="EMBL/GenBank/DDBJ databases">
        <authorList>
            <person name="Lavstsen T."/>
            <person name="Jespersen J.S."/>
        </authorList>
    </citation>
    <scope>NUCLEOTIDE SEQUENCE [LARGE SCALE GENOMIC DNA]</scope>
    <source>
        <strain evidence="9 10">KCJ1736</strain>
    </source>
</reference>
<sequence length="323" mass="35460">MKFGRDNSLELFKRHLEGHTVGRKPASRTESFELRHLRYFTTLVDERNFERAAARLGIAQPGLSQQIMALEQIVGMPLLDRTRRSVKLTTPGQLLYEDARKILGSAEATLAALKRVDRGETGRISIGYVASAAYSGMMIQAITSFRASHPDVELQLTEMEMRLQLANIADGNLDVAFIRPPAPVPEGVTTHVILRESLMAALPESHPAAHTRHVDLKSLANETFITPRQPPDVGFHHNTIEACHEAGFQPRISAEGRDYTTIASLVAIGLGVALVPRSLECLRLPGVRYVPLAASATTSDLAIAHRKTEASPAVRAFILHTRS</sequence>
<evidence type="ECO:0000259" key="8">
    <source>
        <dbReference type="PROSITE" id="PS50931"/>
    </source>
</evidence>
<keyword evidence="2" id="KW-0805">Transcription regulation</keyword>
<dbReference type="GO" id="GO:0003677">
    <property type="term" value="F:DNA binding"/>
    <property type="evidence" value="ECO:0007669"/>
    <property type="project" value="UniProtKB-KW"/>
</dbReference>
<dbReference type="GO" id="GO:0003700">
    <property type="term" value="F:DNA-binding transcription factor activity"/>
    <property type="evidence" value="ECO:0007669"/>
    <property type="project" value="InterPro"/>
</dbReference>
<dbReference type="PANTHER" id="PTHR30346:SF30">
    <property type="entry name" value="SMALL NEUTRAL PROTEASE REGULATORY PROTEIN"/>
    <property type="match status" value="1"/>
</dbReference>
<comment type="function">
    <text evidence="5">Transcriptional regulator of the ttuABCDE tartrate utilization operon.</text>
</comment>
<dbReference type="Pfam" id="PF03466">
    <property type="entry name" value="LysR_substrate"/>
    <property type="match status" value="1"/>
</dbReference>
<dbReference type="InterPro" id="IPR005119">
    <property type="entry name" value="LysR_subst-bd"/>
</dbReference>
<evidence type="ECO:0000256" key="1">
    <source>
        <dbReference type="ARBA" id="ARBA00009437"/>
    </source>
</evidence>
<evidence type="ECO:0000256" key="7">
    <source>
        <dbReference type="ARBA" id="ARBA00083243"/>
    </source>
</evidence>
<dbReference type="Gene3D" id="3.40.190.10">
    <property type="entry name" value="Periplasmic binding protein-like II"/>
    <property type="match status" value="2"/>
</dbReference>
<dbReference type="Pfam" id="PF00126">
    <property type="entry name" value="HTH_1"/>
    <property type="match status" value="1"/>
</dbReference>
<evidence type="ECO:0000256" key="5">
    <source>
        <dbReference type="ARBA" id="ARBA00054626"/>
    </source>
</evidence>
<dbReference type="InterPro" id="IPR036388">
    <property type="entry name" value="WH-like_DNA-bd_sf"/>
</dbReference>
<dbReference type="EMBL" id="LXPS01000002">
    <property type="protein sequence ID" value="OAE49452.1"/>
    <property type="molecule type" value="Genomic_DNA"/>
</dbReference>
<comment type="caution">
    <text evidence="9">The sequence shown here is derived from an EMBL/GenBank/DDBJ whole genome shotgun (WGS) entry which is preliminary data.</text>
</comment>
<evidence type="ECO:0000256" key="2">
    <source>
        <dbReference type="ARBA" id="ARBA00023015"/>
    </source>
</evidence>
<protein>
    <recommendedName>
        <fullName evidence="6">HTH-type transcriptional regulator TtuA</fullName>
    </recommendedName>
    <alternativeName>
        <fullName evidence="7">Tartrate utilization transcriptional regulator</fullName>
    </alternativeName>
</protein>
<evidence type="ECO:0000313" key="10">
    <source>
        <dbReference type="Proteomes" id="UP000077098"/>
    </source>
</evidence>